<keyword evidence="3" id="KW-1185">Reference proteome</keyword>
<feature type="compositionally biased region" description="Basic residues" evidence="1">
    <location>
        <begin position="44"/>
        <end position="53"/>
    </location>
</feature>
<feature type="region of interest" description="Disordered" evidence="1">
    <location>
        <begin position="37"/>
        <end position="75"/>
    </location>
</feature>
<keyword evidence="2" id="KW-0812">Transmembrane</keyword>
<feature type="transmembrane region" description="Helical" evidence="2">
    <location>
        <begin position="6"/>
        <end position="29"/>
    </location>
</feature>
<proteinExistence type="predicted"/>
<dbReference type="AlphaFoldDB" id="A0A1I7Z9X4"/>
<evidence type="ECO:0000256" key="2">
    <source>
        <dbReference type="SAM" id="Phobius"/>
    </source>
</evidence>
<dbReference type="WBParaSite" id="L893_g24385.t1">
    <property type="protein sequence ID" value="L893_g24385.t1"/>
    <property type="gene ID" value="L893_g24385"/>
</dbReference>
<sequence>MFFIPLILNLLFCTIGASLTGIFIVNILLDYFFVKNNPQDNRPTRRQSQRRQTPRGQRPPKETTRKQKINVTIYL</sequence>
<reference evidence="4" key="1">
    <citation type="submission" date="2016-11" db="UniProtKB">
        <authorList>
            <consortium name="WormBaseParasite"/>
        </authorList>
    </citation>
    <scope>IDENTIFICATION</scope>
</reference>
<accession>A0A1I7Z9X4</accession>
<keyword evidence="2" id="KW-0472">Membrane</keyword>
<evidence type="ECO:0000313" key="3">
    <source>
        <dbReference type="Proteomes" id="UP000095287"/>
    </source>
</evidence>
<organism evidence="3 4">
    <name type="scientific">Steinernema glaseri</name>
    <dbReference type="NCBI Taxonomy" id="37863"/>
    <lineage>
        <taxon>Eukaryota</taxon>
        <taxon>Metazoa</taxon>
        <taxon>Ecdysozoa</taxon>
        <taxon>Nematoda</taxon>
        <taxon>Chromadorea</taxon>
        <taxon>Rhabditida</taxon>
        <taxon>Tylenchina</taxon>
        <taxon>Panagrolaimomorpha</taxon>
        <taxon>Strongyloidoidea</taxon>
        <taxon>Steinernematidae</taxon>
        <taxon>Steinernema</taxon>
    </lineage>
</organism>
<evidence type="ECO:0000313" key="4">
    <source>
        <dbReference type="WBParaSite" id="L893_g24385.t1"/>
    </source>
</evidence>
<keyword evidence="2" id="KW-1133">Transmembrane helix</keyword>
<name>A0A1I7Z9X4_9BILA</name>
<evidence type="ECO:0000256" key="1">
    <source>
        <dbReference type="SAM" id="MobiDB-lite"/>
    </source>
</evidence>
<protein>
    <submittedName>
        <fullName evidence="4">7TM_GPCR_Srx domain-containing protein</fullName>
    </submittedName>
</protein>
<dbReference type="Proteomes" id="UP000095287">
    <property type="component" value="Unplaced"/>
</dbReference>